<accession>A0ACA9KT91</accession>
<protein>
    <submittedName>
        <fullName evidence="1">25962_t:CDS:1</fullName>
    </submittedName>
</protein>
<gene>
    <name evidence="1" type="ORF">RPERSI_LOCUS1352</name>
</gene>
<evidence type="ECO:0000313" key="2">
    <source>
        <dbReference type="Proteomes" id="UP000789920"/>
    </source>
</evidence>
<keyword evidence="2" id="KW-1185">Reference proteome</keyword>
<organism evidence="1 2">
    <name type="scientific">Racocetra persica</name>
    <dbReference type="NCBI Taxonomy" id="160502"/>
    <lineage>
        <taxon>Eukaryota</taxon>
        <taxon>Fungi</taxon>
        <taxon>Fungi incertae sedis</taxon>
        <taxon>Mucoromycota</taxon>
        <taxon>Glomeromycotina</taxon>
        <taxon>Glomeromycetes</taxon>
        <taxon>Diversisporales</taxon>
        <taxon>Gigasporaceae</taxon>
        <taxon>Racocetra</taxon>
    </lineage>
</organism>
<sequence>MNLKNNNNPYEGVTGYKAFKDYDFEFLLIIVKDLFRFSHNRTNDANVKY</sequence>
<evidence type="ECO:0000313" key="1">
    <source>
        <dbReference type="EMBL" id="CAG8490096.1"/>
    </source>
</evidence>
<comment type="caution">
    <text evidence="1">The sequence shown here is derived from an EMBL/GenBank/DDBJ whole genome shotgun (WGS) entry which is preliminary data.</text>
</comment>
<proteinExistence type="predicted"/>
<name>A0ACA9KT91_9GLOM</name>
<dbReference type="Proteomes" id="UP000789920">
    <property type="component" value="Unassembled WGS sequence"/>
</dbReference>
<reference evidence="1" key="1">
    <citation type="submission" date="2021-06" db="EMBL/GenBank/DDBJ databases">
        <authorList>
            <person name="Kallberg Y."/>
            <person name="Tangrot J."/>
            <person name="Rosling A."/>
        </authorList>
    </citation>
    <scope>NUCLEOTIDE SEQUENCE</scope>
    <source>
        <strain evidence="1">MA461A</strain>
    </source>
</reference>
<dbReference type="EMBL" id="CAJVQC010001217">
    <property type="protein sequence ID" value="CAG8490096.1"/>
    <property type="molecule type" value="Genomic_DNA"/>
</dbReference>